<protein>
    <recommendedName>
        <fullName evidence="5">Trans-aconitate 2-methyltransferase</fullName>
        <ecNumber evidence="5">2.1.1.144</ecNumber>
    </recommendedName>
</protein>
<keyword evidence="2 5" id="KW-0489">Methyltransferase</keyword>
<organism evidence="6 7">
    <name type="scientific">Arboricoccus pini</name>
    <dbReference type="NCBI Taxonomy" id="1963835"/>
    <lineage>
        <taxon>Bacteria</taxon>
        <taxon>Pseudomonadati</taxon>
        <taxon>Pseudomonadota</taxon>
        <taxon>Alphaproteobacteria</taxon>
        <taxon>Geminicoccales</taxon>
        <taxon>Geminicoccaceae</taxon>
        <taxon>Arboricoccus</taxon>
    </lineage>
</organism>
<keyword evidence="4 5" id="KW-0949">S-adenosyl-L-methionine</keyword>
<evidence type="ECO:0000256" key="2">
    <source>
        <dbReference type="ARBA" id="ARBA00022603"/>
    </source>
</evidence>
<evidence type="ECO:0000313" key="7">
    <source>
        <dbReference type="Proteomes" id="UP000197065"/>
    </source>
</evidence>
<dbReference type="Proteomes" id="UP000197065">
    <property type="component" value="Unassembled WGS sequence"/>
</dbReference>
<dbReference type="RefSeq" id="WP_088562288.1">
    <property type="nucleotide sequence ID" value="NZ_FYEH01000011.1"/>
</dbReference>
<evidence type="ECO:0000256" key="1">
    <source>
        <dbReference type="ARBA" id="ARBA00022490"/>
    </source>
</evidence>
<dbReference type="EMBL" id="FYEH01000011">
    <property type="protein sequence ID" value="SNB74150.1"/>
    <property type="molecule type" value="Genomic_DNA"/>
</dbReference>
<dbReference type="InterPro" id="IPR023506">
    <property type="entry name" value="Trans-aconitate_MeTrfase"/>
</dbReference>
<dbReference type="GO" id="GO:0005737">
    <property type="term" value="C:cytoplasm"/>
    <property type="evidence" value="ECO:0007669"/>
    <property type="project" value="UniProtKB-SubCell"/>
</dbReference>
<dbReference type="InterPro" id="IPR023149">
    <property type="entry name" value="Trans_acon_MeTrfase_C"/>
</dbReference>
<dbReference type="PANTHER" id="PTHR43861:SF1">
    <property type="entry name" value="TRANS-ACONITATE 2-METHYLTRANSFERASE"/>
    <property type="match status" value="1"/>
</dbReference>
<accession>A0A212RNK7</accession>
<comment type="similarity">
    <text evidence="5">Belongs to the methyltransferase superfamily. Tam family.</text>
</comment>
<proteinExistence type="inferred from homology"/>
<dbReference type="Gene3D" id="1.10.150.290">
    <property type="entry name" value="S-adenosyl-L-methionine-dependent methyltransferases"/>
    <property type="match status" value="1"/>
</dbReference>
<dbReference type="PANTHER" id="PTHR43861">
    <property type="entry name" value="TRANS-ACONITATE 2-METHYLTRANSFERASE-RELATED"/>
    <property type="match status" value="1"/>
</dbReference>
<comment type="function">
    <text evidence="5">Catalyzes the S-adenosylmethionine monomethyl esterification of trans-aconitate.</text>
</comment>
<dbReference type="SUPFAM" id="SSF53335">
    <property type="entry name" value="S-adenosyl-L-methionine-dependent methyltransferases"/>
    <property type="match status" value="1"/>
</dbReference>
<dbReference type="EC" id="2.1.1.144" evidence="5"/>
<dbReference type="Pfam" id="PF13489">
    <property type="entry name" value="Methyltransf_23"/>
    <property type="match status" value="1"/>
</dbReference>
<name>A0A212RNK7_9PROT</name>
<evidence type="ECO:0000256" key="4">
    <source>
        <dbReference type="ARBA" id="ARBA00022691"/>
    </source>
</evidence>
<keyword evidence="3 5" id="KW-0808">Transferase</keyword>
<dbReference type="GO" id="GO:0030798">
    <property type="term" value="F:trans-aconitate 2-methyltransferase activity"/>
    <property type="evidence" value="ECO:0007669"/>
    <property type="project" value="UniProtKB-UniRule"/>
</dbReference>
<keyword evidence="7" id="KW-1185">Reference proteome</keyword>
<comment type="subcellular location">
    <subcellularLocation>
        <location evidence="5">Cytoplasm</location>
    </subcellularLocation>
</comment>
<dbReference type="HAMAP" id="MF_00560">
    <property type="entry name" value="Tran_acon_Me_trans"/>
    <property type="match status" value="1"/>
</dbReference>
<dbReference type="Gene3D" id="3.40.50.150">
    <property type="entry name" value="Vaccinia Virus protein VP39"/>
    <property type="match status" value="1"/>
</dbReference>
<reference evidence="6 7" key="1">
    <citation type="submission" date="2017-06" db="EMBL/GenBank/DDBJ databases">
        <authorList>
            <person name="Kim H.J."/>
            <person name="Triplett B.A."/>
        </authorList>
    </citation>
    <scope>NUCLEOTIDE SEQUENCE [LARGE SCALE GENOMIC DNA]</scope>
    <source>
        <strain evidence="6 7">B29T1</strain>
    </source>
</reference>
<dbReference type="GO" id="GO:0032259">
    <property type="term" value="P:methylation"/>
    <property type="evidence" value="ECO:0007669"/>
    <property type="project" value="UniProtKB-KW"/>
</dbReference>
<evidence type="ECO:0000313" key="6">
    <source>
        <dbReference type="EMBL" id="SNB74150.1"/>
    </source>
</evidence>
<dbReference type="OrthoDB" id="9795085at2"/>
<keyword evidence="1 5" id="KW-0963">Cytoplasm</keyword>
<sequence length="256" mass="28771">MADWNPELYARFERERTRPAQDLLAAVPLDDAAFVVDLGCGPGNSTELLQNRYPTATILGVDSSPAMLEKAARRLPGASFERADMLTWETSRPVSLIFANASLQWVPGHEALLPRLLSMLAPGGVLAFQVPDNRDEPTHRLMRETADEPRFAARIGEEAHARLQILRPDDYYDLMAPRAEAVDVWRTIYHHQMADASAIVDWVSATGLRPYLEPLDDDGRAAFRQAYQQRIDKAYPSRTDGRRLMPFPRLFAVASI</sequence>
<comment type="catalytic activity">
    <reaction evidence="5">
        <text>trans-aconitate + S-adenosyl-L-methionine = (E)-3-(methoxycarbonyl)pent-2-enedioate + S-adenosyl-L-homocysteine</text>
        <dbReference type="Rhea" id="RHEA:14969"/>
        <dbReference type="ChEBI" id="CHEBI:15708"/>
        <dbReference type="ChEBI" id="CHEBI:57470"/>
        <dbReference type="ChEBI" id="CHEBI:57856"/>
        <dbReference type="ChEBI" id="CHEBI:59789"/>
        <dbReference type="EC" id="2.1.1.144"/>
    </reaction>
</comment>
<dbReference type="CDD" id="cd02440">
    <property type="entry name" value="AdoMet_MTases"/>
    <property type="match status" value="1"/>
</dbReference>
<dbReference type="AlphaFoldDB" id="A0A212RNK7"/>
<gene>
    <name evidence="5" type="primary">tam</name>
    <name evidence="6" type="ORF">SAMN07250955_11191</name>
</gene>
<dbReference type="NCBIfam" id="NF002463">
    <property type="entry name" value="PRK01683.1"/>
    <property type="match status" value="1"/>
</dbReference>
<dbReference type="InterPro" id="IPR029063">
    <property type="entry name" value="SAM-dependent_MTases_sf"/>
</dbReference>
<evidence type="ECO:0000256" key="5">
    <source>
        <dbReference type="HAMAP-Rule" id="MF_00560"/>
    </source>
</evidence>
<evidence type="ECO:0000256" key="3">
    <source>
        <dbReference type="ARBA" id="ARBA00022679"/>
    </source>
</evidence>